<dbReference type="InterPro" id="IPR025007">
    <property type="entry name" value="DUF3899"/>
</dbReference>
<protein>
    <submittedName>
        <fullName evidence="3">DUF3899 domain-containing protein</fullName>
    </submittedName>
</protein>
<feature type="domain" description="DUF3899" evidence="2">
    <location>
        <begin position="33"/>
        <end position="115"/>
    </location>
</feature>
<evidence type="ECO:0000259" key="2">
    <source>
        <dbReference type="Pfam" id="PF13038"/>
    </source>
</evidence>
<dbReference type="EMBL" id="JBHTKJ010000007">
    <property type="protein sequence ID" value="MFD1037517.1"/>
    <property type="molecule type" value="Genomic_DNA"/>
</dbReference>
<organism evidence="3 4">
    <name type="scientific">Virgibacillus byunsanensis</name>
    <dbReference type="NCBI Taxonomy" id="570945"/>
    <lineage>
        <taxon>Bacteria</taxon>
        <taxon>Bacillati</taxon>
        <taxon>Bacillota</taxon>
        <taxon>Bacilli</taxon>
        <taxon>Bacillales</taxon>
        <taxon>Bacillaceae</taxon>
        <taxon>Virgibacillus</taxon>
    </lineage>
</organism>
<feature type="transmembrane region" description="Helical" evidence="1">
    <location>
        <begin position="100"/>
        <end position="118"/>
    </location>
</feature>
<keyword evidence="1" id="KW-0472">Membrane</keyword>
<dbReference type="Proteomes" id="UP001597040">
    <property type="component" value="Unassembled WGS sequence"/>
</dbReference>
<evidence type="ECO:0000256" key="1">
    <source>
        <dbReference type="SAM" id="Phobius"/>
    </source>
</evidence>
<name>A0ABW3LGK9_9BACI</name>
<comment type="caution">
    <text evidence="3">The sequence shown here is derived from an EMBL/GenBank/DDBJ whole genome shotgun (WGS) entry which is preliminary data.</text>
</comment>
<accession>A0ABW3LGK9</accession>
<dbReference type="Pfam" id="PF13038">
    <property type="entry name" value="DUF3899"/>
    <property type="match status" value="1"/>
</dbReference>
<keyword evidence="4" id="KW-1185">Reference proteome</keyword>
<feature type="transmembrane region" description="Helical" evidence="1">
    <location>
        <begin position="34"/>
        <end position="51"/>
    </location>
</feature>
<proteinExistence type="predicted"/>
<keyword evidence="1" id="KW-0812">Transmembrane</keyword>
<keyword evidence="1" id="KW-1133">Transmembrane helix</keyword>
<reference evidence="4" key="1">
    <citation type="journal article" date="2019" name="Int. J. Syst. Evol. Microbiol.">
        <title>The Global Catalogue of Microorganisms (GCM) 10K type strain sequencing project: providing services to taxonomists for standard genome sequencing and annotation.</title>
        <authorList>
            <consortium name="The Broad Institute Genomics Platform"/>
            <consortium name="The Broad Institute Genome Sequencing Center for Infectious Disease"/>
            <person name="Wu L."/>
            <person name="Ma J."/>
        </authorList>
    </citation>
    <scope>NUCLEOTIDE SEQUENCE [LARGE SCALE GENOMIC DNA]</scope>
    <source>
        <strain evidence="4">CCUG 56754</strain>
    </source>
</reference>
<evidence type="ECO:0000313" key="4">
    <source>
        <dbReference type="Proteomes" id="UP001597040"/>
    </source>
</evidence>
<sequence length="119" mass="13674">MLIKRKKQIMILSIGTIPLVTLTRNVSIVFWDNVFLVGLLCFMLGGAFLLIEKGVFNNVFYSFQLFFKNSSKLESYVTEMSEDRVNTQKSLFKSSIGLRLLRIGGFVLIVSTTFSFFFY</sequence>
<evidence type="ECO:0000313" key="3">
    <source>
        <dbReference type="EMBL" id="MFD1037517.1"/>
    </source>
</evidence>
<dbReference type="RefSeq" id="WP_390359617.1">
    <property type="nucleotide sequence ID" value="NZ_JBHTKJ010000007.1"/>
</dbReference>
<gene>
    <name evidence="3" type="ORF">ACFQ3N_03640</name>
</gene>